<proteinExistence type="predicted"/>
<sequence>MVTPFLGRSMTLSGSTLNPALPLSYFCFGLWTVHVTGPSSQEPRRVVRWYCRRRSLGVEVIMNQPLVRTSPEDHPCAVTYSCLILVFRSPVQETSRTREKIRVSTELVESGFPYSVLTDLGFLSVGSLHCLRVSLLYILLTVILIPTSTRMTQPTVQHRLSLPTRYR</sequence>
<evidence type="ECO:0000313" key="2">
    <source>
        <dbReference type="Proteomes" id="UP000249057"/>
    </source>
</evidence>
<gene>
    <name evidence="1" type="ORF">BO95DRAFT_80330</name>
</gene>
<dbReference type="Proteomes" id="UP000249057">
    <property type="component" value="Unassembled WGS sequence"/>
</dbReference>
<dbReference type="EMBL" id="KZ825329">
    <property type="protein sequence ID" value="RAH47593.1"/>
    <property type="molecule type" value="Genomic_DNA"/>
</dbReference>
<accession>A0ACD1GEB4</accession>
<evidence type="ECO:0000313" key="1">
    <source>
        <dbReference type="EMBL" id="RAH47593.1"/>
    </source>
</evidence>
<organism evidence="1 2">
    <name type="scientific">Aspergillus brunneoviolaceus CBS 621.78</name>
    <dbReference type="NCBI Taxonomy" id="1450534"/>
    <lineage>
        <taxon>Eukaryota</taxon>
        <taxon>Fungi</taxon>
        <taxon>Dikarya</taxon>
        <taxon>Ascomycota</taxon>
        <taxon>Pezizomycotina</taxon>
        <taxon>Eurotiomycetes</taxon>
        <taxon>Eurotiomycetidae</taxon>
        <taxon>Eurotiales</taxon>
        <taxon>Aspergillaceae</taxon>
        <taxon>Aspergillus</taxon>
        <taxon>Aspergillus subgen. Circumdati</taxon>
    </lineage>
</organism>
<protein>
    <submittedName>
        <fullName evidence="1">Uncharacterized protein</fullName>
    </submittedName>
</protein>
<keyword evidence="2" id="KW-1185">Reference proteome</keyword>
<reference evidence="1" key="1">
    <citation type="submission" date="2018-02" db="EMBL/GenBank/DDBJ databases">
        <title>The genomes of Aspergillus section Nigri reveals drivers in fungal speciation.</title>
        <authorList>
            <consortium name="DOE Joint Genome Institute"/>
            <person name="Vesth T.C."/>
            <person name="Nybo J."/>
            <person name="Theobald S."/>
            <person name="Brandl J."/>
            <person name="Frisvad J.C."/>
            <person name="Nielsen K.F."/>
            <person name="Lyhne E.K."/>
            <person name="Kogle M.E."/>
            <person name="Kuo A."/>
            <person name="Riley R."/>
            <person name="Clum A."/>
            <person name="Nolan M."/>
            <person name="Lipzen A."/>
            <person name="Salamov A."/>
            <person name="Henrissat B."/>
            <person name="Wiebenga A."/>
            <person name="De vries R.P."/>
            <person name="Grigoriev I.V."/>
            <person name="Mortensen U.H."/>
            <person name="Andersen M.R."/>
            <person name="Baker S.E."/>
        </authorList>
    </citation>
    <scope>NUCLEOTIDE SEQUENCE</scope>
    <source>
        <strain evidence="1">CBS 621.78</strain>
    </source>
</reference>
<name>A0ACD1GEB4_9EURO</name>